<dbReference type="InterPro" id="IPR026591">
    <property type="entry name" value="Sirtuin_cat_small_dom_sf"/>
</dbReference>
<dbReference type="GO" id="GO:0017136">
    <property type="term" value="F:histone deacetylase activity, NAD-dependent"/>
    <property type="evidence" value="ECO:0007669"/>
    <property type="project" value="TreeGrafter"/>
</dbReference>
<keyword evidence="4" id="KW-0862">Zinc</keyword>
<sequence length="254" mass="27278">MSTESARLREMIGQAGRIVGFTGAGVSTESGIPDFRSPGGIWTRYDPRDFEFSRYVEDPEVRRRSWQMRREFFAAAAQPNPAHLTFARLEREGRSPGVITQNIDGLHQDAGSRTVLELHGTAREVACIGTRPQHGVPRGCGWRAPWEWASERVEAGDTDPGCPQCSGLVKSATISFGQMLDEEVLERAAALARSADLLIAAGSSLQVHPAAGVPLEVLRGGGRLVVLNDEPTPLDDAAALVVRGRAGEVLGAVA</sequence>
<keyword evidence="2" id="KW-0808">Transferase</keyword>
<dbReference type="GO" id="GO:0070403">
    <property type="term" value="F:NAD+ binding"/>
    <property type="evidence" value="ECO:0007669"/>
    <property type="project" value="InterPro"/>
</dbReference>
<dbReference type="Proteomes" id="UP000616114">
    <property type="component" value="Unassembled WGS sequence"/>
</dbReference>
<evidence type="ECO:0000259" key="5">
    <source>
        <dbReference type="PROSITE" id="PS50305"/>
    </source>
</evidence>
<evidence type="ECO:0000313" key="7">
    <source>
        <dbReference type="Proteomes" id="UP000616114"/>
    </source>
</evidence>
<dbReference type="PROSITE" id="PS50305">
    <property type="entry name" value="SIRTUIN"/>
    <property type="match status" value="1"/>
</dbReference>
<proteinExistence type="predicted"/>
<dbReference type="Gene3D" id="3.40.50.1220">
    <property type="entry name" value="TPP-binding domain"/>
    <property type="match status" value="1"/>
</dbReference>
<dbReference type="RefSeq" id="WP_188549569.1">
    <property type="nucleotide sequence ID" value="NZ_BMFY01000003.1"/>
</dbReference>
<feature type="binding site" evidence="4">
    <location>
        <position position="127"/>
    </location>
    <ligand>
        <name>Zn(2+)</name>
        <dbReference type="ChEBI" id="CHEBI:29105"/>
    </ligand>
</feature>
<feature type="active site" description="Proton acceptor" evidence="4">
    <location>
        <position position="119"/>
    </location>
</feature>
<dbReference type="EC" id="2.3.1.286" evidence="1"/>
<accession>A0A8J2XJJ1</accession>
<dbReference type="Pfam" id="PF02146">
    <property type="entry name" value="SIR2"/>
    <property type="match status" value="1"/>
</dbReference>
<keyword evidence="3" id="KW-0520">NAD</keyword>
<feature type="domain" description="Deacetylase sirtuin-type" evidence="5">
    <location>
        <begin position="1"/>
        <end position="254"/>
    </location>
</feature>
<dbReference type="InterPro" id="IPR029035">
    <property type="entry name" value="DHS-like_NAD/FAD-binding_dom"/>
</dbReference>
<dbReference type="EMBL" id="BMFY01000003">
    <property type="protein sequence ID" value="GGA07100.1"/>
    <property type="molecule type" value="Genomic_DNA"/>
</dbReference>
<dbReference type="PANTHER" id="PTHR11085:SF4">
    <property type="entry name" value="NAD-DEPENDENT PROTEIN DEACYLASE"/>
    <property type="match status" value="1"/>
</dbReference>
<dbReference type="CDD" id="cd01407">
    <property type="entry name" value="SIR2-fam"/>
    <property type="match status" value="1"/>
</dbReference>
<dbReference type="PANTHER" id="PTHR11085">
    <property type="entry name" value="NAD-DEPENDENT PROTEIN DEACYLASE SIRTUIN-5, MITOCHONDRIAL-RELATED"/>
    <property type="match status" value="1"/>
</dbReference>
<keyword evidence="7" id="KW-1185">Reference proteome</keyword>
<reference evidence="6" key="1">
    <citation type="journal article" date="2014" name="Int. J. Syst. Evol. Microbiol.">
        <title>Complete genome sequence of Corynebacterium casei LMG S-19264T (=DSM 44701T), isolated from a smear-ripened cheese.</title>
        <authorList>
            <consortium name="US DOE Joint Genome Institute (JGI-PGF)"/>
            <person name="Walter F."/>
            <person name="Albersmeier A."/>
            <person name="Kalinowski J."/>
            <person name="Ruckert C."/>
        </authorList>
    </citation>
    <scope>NUCLEOTIDE SEQUENCE</scope>
    <source>
        <strain evidence="6">CGMCC 1.12785</strain>
    </source>
</reference>
<feature type="binding site" evidence="4">
    <location>
        <position position="162"/>
    </location>
    <ligand>
        <name>Zn(2+)</name>
        <dbReference type="ChEBI" id="CHEBI:29105"/>
    </ligand>
</feature>
<evidence type="ECO:0000256" key="4">
    <source>
        <dbReference type="PROSITE-ProRule" id="PRU00236"/>
    </source>
</evidence>
<name>A0A8J2XJJ1_9MICO</name>
<evidence type="ECO:0000256" key="3">
    <source>
        <dbReference type="ARBA" id="ARBA00023027"/>
    </source>
</evidence>
<comment type="caution">
    <text evidence="6">The sequence shown here is derived from an EMBL/GenBank/DDBJ whole genome shotgun (WGS) entry which is preliminary data.</text>
</comment>
<organism evidence="6 7">
    <name type="scientific">Sediminivirga luteola</name>
    <dbReference type="NCBI Taxonomy" id="1774748"/>
    <lineage>
        <taxon>Bacteria</taxon>
        <taxon>Bacillati</taxon>
        <taxon>Actinomycetota</taxon>
        <taxon>Actinomycetes</taxon>
        <taxon>Micrococcales</taxon>
        <taxon>Brevibacteriaceae</taxon>
        <taxon>Sediminivirga</taxon>
    </lineage>
</organism>
<dbReference type="InterPro" id="IPR050134">
    <property type="entry name" value="NAD-dep_sirtuin_deacylases"/>
</dbReference>
<evidence type="ECO:0000256" key="2">
    <source>
        <dbReference type="ARBA" id="ARBA00022679"/>
    </source>
</evidence>
<evidence type="ECO:0000256" key="1">
    <source>
        <dbReference type="ARBA" id="ARBA00012928"/>
    </source>
</evidence>
<dbReference type="AlphaFoldDB" id="A0A8J2XJJ1"/>
<gene>
    <name evidence="6" type="primary">cobB1</name>
    <name evidence="6" type="ORF">GCM10011333_07180</name>
</gene>
<dbReference type="Gene3D" id="3.30.1600.10">
    <property type="entry name" value="SIR2/SIRT2 'Small Domain"/>
    <property type="match status" value="1"/>
</dbReference>
<feature type="binding site" evidence="4">
    <location>
        <position position="165"/>
    </location>
    <ligand>
        <name>Zn(2+)</name>
        <dbReference type="ChEBI" id="CHEBI:29105"/>
    </ligand>
</feature>
<protein>
    <recommendedName>
        <fullName evidence="1">protein acetyllysine N-acetyltransferase</fullName>
        <ecNumber evidence="1">2.3.1.286</ecNumber>
    </recommendedName>
</protein>
<dbReference type="GO" id="GO:0046872">
    <property type="term" value="F:metal ion binding"/>
    <property type="evidence" value="ECO:0007669"/>
    <property type="project" value="UniProtKB-KW"/>
</dbReference>
<dbReference type="InterPro" id="IPR003000">
    <property type="entry name" value="Sirtuin"/>
</dbReference>
<dbReference type="SUPFAM" id="SSF52467">
    <property type="entry name" value="DHS-like NAD/FAD-binding domain"/>
    <property type="match status" value="1"/>
</dbReference>
<dbReference type="InterPro" id="IPR026590">
    <property type="entry name" value="Ssirtuin_cat_dom"/>
</dbReference>
<keyword evidence="4" id="KW-0479">Metal-binding</keyword>
<reference evidence="6" key="2">
    <citation type="submission" date="2020-09" db="EMBL/GenBank/DDBJ databases">
        <authorList>
            <person name="Sun Q."/>
            <person name="Zhou Y."/>
        </authorList>
    </citation>
    <scope>NUCLEOTIDE SEQUENCE</scope>
    <source>
        <strain evidence="6">CGMCC 1.12785</strain>
    </source>
</reference>
<evidence type="ECO:0000313" key="6">
    <source>
        <dbReference type="EMBL" id="GGA07100.1"/>
    </source>
</evidence>
<feature type="binding site" evidence="4">
    <location>
        <position position="140"/>
    </location>
    <ligand>
        <name>Zn(2+)</name>
        <dbReference type="ChEBI" id="CHEBI:29105"/>
    </ligand>
</feature>